<evidence type="ECO:0000313" key="1">
    <source>
        <dbReference type="EMBL" id="KAF3045957.1"/>
    </source>
</evidence>
<gene>
    <name evidence="1" type="ORF">E8E12_008921</name>
</gene>
<keyword evidence="2" id="KW-1185">Reference proteome</keyword>
<accession>A0A9P4WZT1</accession>
<dbReference type="EMBL" id="SWKV01000005">
    <property type="protein sequence ID" value="KAF3045957.1"/>
    <property type="molecule type" value="Genomic_DNA"/>
</dbReference>
<name>A0A9P4WZT1_9PLEO</name>
<dbReference type="AlphaFoldDB" id="A0A9P4WZT1"/>
<sequence>MALPNRVMPPDQPFPHIGYVYRKVTPELIYLDLTRQQHRFLATDQGSGLPQDTENAPVTCGDEATERAYGTTAQTTTIDITRLAEAGKVSATVASLFYDVKSTFVFEMFGKGSFFTKDVFGV</sequence>
<reference evidence="1" key="1">
    <citation type="submission" date="2019-04" db="EMBL/GenBank/DDBJ databases">
        <title>Sequencing of skin fungus with MAO and IRED activity.</title>
        <authorList>
            <person name="Marsaioli A.J."/>
            <person name="Bonatto J.M.C."/>
            <person name="Reis Junior O."/>
        </authorList>
    </citation>
    <scope>NUCLEOTIDE SEQUENCE</scope>
    <source>
        <strain evidence="1">28M1</strain>
    </source>
</reference>
<comment type="caution">
    <text evidence="1">The sequence shown here is derived from an EMBL/GenBank/DDBJ whole genome shotgun (WGS) entry which is preliminary data.</text>
</comment>
<organism evidence="1 2">
    <name type="scientific">Didymella heteroderae</name>
    <dbReference type="NCBI Taxonomy" id="1769908"/>
    <lineage>
        <taxon>Eukaryota</taxon>
        <taxon>Fungi</taxon>
        <taxon>Dikarya</taxon>
        <taxon>Ascomycota</taxon>
        <taxon>Pezizomycotina</taxon>
        <taxon>Dothideomycetes</taxon>
        <taxon>Pleosporomycetidae</taxon>
        <taxon>Pleosporales</taxon>
        <taxon>Pleosporineae</taxon>
        <taxon>Didymellaceae</taxon>
        <taxon>Didymella</taxon>
    </lineage>
</organism>
<evidence type="ECO:0000313" key="2">
    <source>
        <dbReference type="Proteomes" id="UP000758155"/>
    </source>
</evidence>
<protein>
    <submittedName>
        <fullName evidence="1">Uncharacterized protein</fullName>
    </submittedName>
</protein>
<proteinExistence type="predicted"/>
<dbReference type="Proteomes" id="UP000758155">
    <property type="component" value="Unassembled WGS sequence"/>
</dbReference>